<dbReference type="InterPro" id="IPR038299">
    <property type="entry name" value="DAO_C_sf"/>
</dbReference>
<feature type="domain" description="Alpha-glycerophosphate oxidase C-terminal" evidence="9">
    <location>
        <begin position="419"/>
        <end position="502"/>
    </location>
</feature>
<dbReference type="GO" id="GO:0046168">
    <property type="term" value="P:glycerol-3-phosphate catabolic process"/>
    <property type="evidence" value="ECO:0007669"/>
    <property type="project" value="TreeGrafter"/>
</dbReference>
<evidence type="ECO:0000256" key="6">
    <source>
        <dbReference type="ARBA" id="ARBA00023002"/>
    </source>
</evidence>
<dbReference type="Gene3D" id="3.30.9.10">
    <property type="entry name" value="D-Amino Acid Oxidase, subunit A, domain 2"/>
    <property type="match status" value="1"/>
</dbReference>
<dbReference type="Pfam" id="PF01266">
    <property type="entry name" value="DAO"/>
    <property type="match status" value="1"/>
</dbReference>
<organism evidence="10 11">
    <name type="scientific">Novipirellula herctigrandis</name>
    <dbReference type="NCBI Taxonomy" id="2527986"/>
    <lineage>
        <taxon>Bacteria</taxon>
        <taxon>Pseudomonadati</taxon>
        <taxon>Planctomycetota</taxon>
        <taxon>Planctomycetia</taxon>
        <taxon>Pirellulales</taxon>
        <taxon>Pirellulaceae</taxon>
        <taxon>Novipirellula</taxon>
    </lineage>
</organism>
<dbReference type="PROSITE" id="PS00977">
    <property type="entry name" value="FAD_G3PDH_1"/>
    <property type="match status" value="1"/>
</dbReference>
<proteinExistence type="inferred from homology"/>
<dbReference type="InterPro" id="IPR000447">
    <property type="entry name" value="G3P_DH_FAD-dep"/>
</dbReference>
<evidence type="ECO:0000256" key="7">
    <source>
        <dbReference type="RuleBase" id="RU361217"/>
    </source>
</evidence>
<dbReference type="SUPFAM" id="SSF51905">
    <property type="entry name" value="FAD/NAD(P)-binding domain"/>
    <property type="match status" value="1"/>
</dbReference>
<protein>
    <recommendedName>
        <fullName evidence="7">Glycerol-3-phosphate dehydrogenase</fullName>
        <ecNumber evidence="7">1.1.5.3</ecNumber>
    </recommendedName>
</protein>
<comment type="similarity">
    <text evidence="2 7">Belongs to the FAD-dependent glycerol-3-phosphate dehydrogenase family.</text>
</comment>
<evidence type="ECO:0000313" key="10">
    <source>
        <dbReference type="EMBL" id="TWT83109.1"/>
    </source>
</evidence>
<keyword evidence="6 7" id="KW-0560">Oxidoreductase</keyword>
<dbReference type="GO" id="GO:0004368">
    <property type="term" value="F:glycerol-3-phosphate dehydrogenase (quinone) activity"/>
    <property type="evidence" value="ECO:0007669"/>
    <property type="project" value="UniProtKB-EC"/>
</dbReference>
<accession>A0A5C5Z6S0</accession>
<keyword evidence="3 7" id="KW-0285">Flavoprotein</keyword>
<comment type="catalytic activity">
    <reaction evidence="7">
        <text>a quinone + sn-glycerol 3-phosphate = dihydroxyacetone phosphate + a quinol</text>
        <dbReference type="Rhea" id="RHEA:18977"/>
        <dbReference type="ChEBI" id="CHEBI:24646"/>
        <dbReference type="ChEBI" id="CHEBI:57597"/>
        <dbReference type="ChEBI" id="CHEBI:57642"/>
        <dbReference type="ChEBI" id="CHEBI:132124"/>
        <dbReference type="EC" id="1.1.5.3"/>
    </reaction>
</comment>
<dbReference type="AlphaFoldDB" id="A0A5C5Z6S0"/>
<gene>
    <name evidence="10" type="primary">glpD</name>
    <name evidence="10" type="ORF">CA13_45720</name>
</gene>
<evidence type="ECO:0000256" key="4">
    <source>
        <dbReference type="ARBA" id="ARBA00022798"/>
    </source>
</evidence>
<dbReference type="PANTHER" id="PTHR11985">
    <property type="entry name" value="GLYCEROL-3-PHOSPHATE DEHYDROGENASE"/>
    <property type="match status" value="1"/>
</dbReference>
<dbReference type="GO" id="GO:0006071">
    <property type="term" value="P:glycerol metabolic process"/>
    <property type="evidence" value="ECO:0007669"/>
    <property type="project" value="UniProtKB-KW"/>
</dbReference>
<dbReference type="Pfam" id="PF16901">
    <property type="entry name" value="DAO_C"/>
    <property type="match status" value="1"/>
</dbReference>
<evidence type="ECO:0000256" key="1">
    <source>
        <dbReference type="ARBA" id="ARBA00001974"/>
    </source>
</evidence>
<evidence type="ECO:0000256" key="5">
    <source>
        <dbReference type="ARBA" id="ARBA00022827"/>
    </source>
</evidence>
<evidence type="ECO:0000256" key="2">
    <source>
        <dbReference type="ARBA" id="ARBA00007330"/>
    </source>
</evidence>
<dbReference type="InterPro" id="IPR031656">
    <property type="entry name" value="DAO_C"/>
</dbReference>
<dbReference type="InterPro" id="IPR006076">
    <property type="entry name" value="FAD-dep_OxRdtase"/>
</dbReference>
<name>A0A5C5Z6S0_9BACT</name>
<dbReference type="Gene3D" id="3.50.50.60">
    <property type="entry name" value="FAD/NAD(P)-binding domain"/>
    <property type="match status" value="1"/>
</dbReference>
<comment type="cofactor">
    <cofactor evidence="1 7">
        <name>FAD</name>
        <dbReference type="ChEBI" id="CHEBI:57692"/>
    </cofactor>
</comment>
<keyword evidence="4" id="KW-0319">Glycerol metabolism</keyword>
<keyword evidence="11" id="KW-1185">Reference proteome</keyword>
<evidence type="ECO:0000313" key="11">
    <source>
        <dbReference type="Proteomes" id="UP000315010"/>
    </source>
</evidence>
<feature type="domain" description="FAD dependent oxidoreductase" evidence="8">
    <location>
        <begin position="19"/>
        <end position="374"/>
    </location>
</feature>
<keyword evidence="5" id="KW-0274">FAD</keyword>
<dbReference type="Proteomes" id="UP000315010">
    <property type="component" value="Unassembled WGS sequence"/>
</dbReference>
<dbReference type="InterPro" id="IPR036188">
    <property type="entry name" value="FAD/NAD-bd_sf"/>
</dbReference>
<evidence type="ECO:0000259" key="9">
    <source>
        <dbReference type="Pfam" id="PF16901"/>
    </source>
</evidence>
<dbReference type="Gene3D" id="1.10.8.870">
    <property type="entry name" value="Alpha-glycerophosphate oxidase, cap domain"/>
    <property type="match status" value="1"/>
</dbReference>
<sequence length="524" mass="57782">MMNREDQLRQLRDRTNPWDIVVIGGGATGVGIAMDAASRGLDVLLLEQSDFGKGTSSRSTKLVHGGVRYLRQGNITLVRDALRERSLLKTNAPHLVHDLAFLIPCRNLWQRFFYGVGLKIYDLLAAGNNFATTRRISKLESIQQIPTLKPEIVSGGVVYHDGQFDDTRLLINMVQTAHEQGGCVLNYVCVDAISKDASGAINGVRATDQESDETFDISARAVVNAAGPFCDAVRQMDDPKCEPMLSASQGVHIVLPRKLFPGNTAIMVPKTPDGRVLFVIPWHDHAIVGTTDTPIDEVSLEPSAQTEEIQFLLSTAAKYLVTPPQKEDILSVFVGIRPLVKGDKSARTASLSRDHVIRVSESGLVTITGGKWTTVRKMAEDCVDRVVKEASLHAKLCCTRSQRIHGYVESDFDGAPRSFYGTDLALIQQLESETPDFAKPLHSDLTITAAEVIWVVRHEMARTVEDVLARRTRALFLNARAALAIAPNVVELMAAELGRDETWCEQQREAFRKVAQFYLPQSIG</sequence>
<dbReference type="GO" id="GO:0009331">
    <property type="term" value="C:glycerol-3-phosphate dehydrogenase (FAD) complex"/>
    <property type="evidence" value="ECO:0007669"/>
    <property type="project" value="UniProtKB-UniRule"/>
</dbReference>
<comment type="caution">
    <text evidence="10">The sequence shown here is derived from an EMBL/GenBank/DDBJ whole genome shotgun (WGS) entry which is preliminary data.</text>
</comment>
<dbReference type="PANTHER" id="PTHR11985:SF35">
    <property type="entry name" value="ANAEROBIC GLYCEROL-3-PHOSPHATE DEHYDROGENASE SUBUNIT A"/>
    <property type="match status" value="1"/>
</dbReference>
<dbReference type="PRINTS" id="PR01001">
    <property type="entry name" value="FADG3PDH"/>
</dbReference>
<evidence type="ECO:0000259" key="8">
    <source>
        <dbReference type="Pfam" id="PF01266"/>
    </source>
</evidence>
<reference evidence="10 11" key="1">
    <citation type="submission" date="2019-02" db="EMBL/GenBank/DDBJ databases">
        <title>Deep-cultivation of Planctomycetes and their phenomic and genomic characterization uncovers novel biology.</title>
        <authorList>
            <person name="Wiegand S."/>
            <person name="Jogler M."/>
            <person name="Boedeker C."/>
            <person name="Pinto D."/>
            <person name="Vollmers J."/>
            <person name="Rivas-Marin E."/>
            <person name="Kohn T."/>
            <person name="Peeters S.H."/>
            <person name="Heuer A."/>
            <person name="Rast P."/>
            <person name="Oberbeckmann S."/>
            <person name="Bunk B."/>
            <person name="Jeske O."/>
            <person name="Meyerdierks A."/>
            <person name="Storesund J.E."/>
            <person name="Kallscheuer N."/>
            <person name="Luecker S."/>
            <person name="Lage O.M."/>
            <person name="Pohl T."/>
            <person name="Merkel B.J."/>
            <person name="Hornburger P."/>
            <person name="Mueller R.-W."/>
            <person name="Bruemmer F."/>
            <person name="Labrenz M."/>
            <person name="Spormann A.M."/>
            <person name="Op Den Camp H."/>
            <person name="Overmann J."/>
            <person name="Amann R."/>
            <person name="Jetten M.S.M."/>
            <person name="Mascher T."/>
            <person name="Medema M.H."/>
            <person name="Devos D.P."/>
            <person name="Kaster A.-K."/>
            <person name="Ovreas L."/>
            <person name="Rohde M."/>
            <person name="Galperin M.Y."/>
            <person name="Jogler C."/>
        </authorList>
    </citation>
    <scope>NUCLEOTIDE SEQUENCE [LARGE SCALE GENOMIC DNA]</scope>
    <source>
        <strain evidence="10 11">CA13</strain>
    </source>
</reference>
<evidence type="ECO:0000256" key="3">
    <source>
        <dbReference type="ARBA" id="ARBA00022630"/>
    </source>
</evidence>
<dbReference type="EMBL" id="SJPJ01000001">
    <property type="protein sequence ID" value="TWT83109.1"/>
    <property type="molecule type" value="Genomic_DNA"/>
</dbReference>
<dbReference type="EC" id="1.1.5.3" evidence="7"/>